<organism evidence="2 3">
    <name type="scientific">Thermomonospora umbrina</name>
    <dbReference type="NCBI Taxonomy" id="111806"/>
    <lineage>
        <taxon>Bacteria</taxon>
        <taxon>Bacillati</taxon>
        <taxon>Actinomycetota</taxon>
        <taxon>Actinomycetes</taxon>
        <taxon>Streptosporangiales</taxon>
        <taxon>Thermomonosporaceae</taxon>
        <taxon>Thermomonospora</taxon>
    </lineage>
</organism>
<dbReference type="AlphaFoldDB" id="A0A3D9SNJ4"/>
<name>A0A3D9SNJ4_9ACTN</name>
<sequence length="116" mass="13386">MSAFTALRSRANSCPQQQKVPAKKKSGTDSTFYPHDDTWKVTENPIAGWSHFRGFEKHVEPRVMKYNVYFLIYDYAVRGNLVVASLYWERNEPGESGDPIAERATELLTRQLRKFG</sequence>
<proteinExistence type="predicted"/>
<protein>
    <submittedName>
        <fullName evidence="2">Uncharacterized protein</fullName>
    </submittedName>
</protein>
<reference evidence="2 3" key="1">
    <citation type="submission" date="2018-08" db="EMBL/GenBank/DDBJ databases">
        <title>Sequencing the genomes of 1000 actinobacteria strains.</title>
        <authorList>
            <person name="Klenk H.-P."/>
        </authorList>
    </citation>
    <scope>NUCLEOTIDE SEQUENCE [LARGE SCALE GENOMIC DNA]</scope>
    <source>
        <strain evidence="2 3">DSM 43927</strain>
    </source>
</reference>
<feature type="compositionally biased region" description="Polar residues" evidence="1">
    <location>
        <begin position="10"/>
        <end position="19"/>
    </location>
</feature>
<dbReference type="EMBL" id="QTTT01000001">
    <property type="protein sequence ID" value="REE96010.1"/>
    <property type="molecule type" value="Genomic_DNA"/>
</dbReference>
<feature type="region of interest" description="Disordered" evidence="1">
    <location>
        <begin position="1"/>
        <end position="31"/>
    </location>
</feature>
<keyword evidence="3" id="KW-1185">Reference proteome</keyword>
<evidence type="ECO:0000313" key="3">
    <source>
        <dbReference type="Proteomes" id="UP000256661"/>
    </source>
</evidence>
<accession>A0A3D9SNJ4</accession>
<dbReference type="Proteomes" id="UP000256661">
    <property type="component" value="Unassembled WGS sequence"/>
</dbReference>
<comment type="caution">
    <text evidence="2">The sequence shown here is derived from an EMBL/GenBank/DDBJ whole genome shotgun (WGS) entry which is preliminary data.</text>
</comment>
<gene>
    <name evidence="2" type="ORF">DFJ69_1430</name>
</gene>
<evidence type="ECO:0000256" key="1">
    <source>
        <dbReference type="SAM" id="MobiDB-lite"/>
    </source>
</evidence>
<evidence type="ECO:0000313" key="2">
    <source>
        <dbReference type="EMBL" id="REE96010.1"/>
    </source>
</evidence>